<evidence type="ECO:0000313" key="3">
    <source>
        <dbReference type="Proteomes" id="UP000034838"/>
    </source>
</evidence>
<organism evidence="2 3">
    <name type="scientific">Streptomyces malaysiense</name>
    <dbReference type="NCBI Taxonomy" id="1428626"/>
    <lineage>
        <taxon>Bacteria</taxon>
        <taxon>Bacillati</taxon>
        <taxon>Actinomycetota</taxon>
        <taxon>Actinomycetes</taxon>
        <taxon>Kitasatosporales</taxon>
        <taxon>Streptomycetaceae</taxon>
        <taxon>Streptomyces</taxon>
    </lineage>
</organism>
<dbReference type="EMBL" id="LBDA02000031">
    <property type="protein sequence ID" value="OIK26939.1"/>
    <property type="molecule type" value="Genomic_DNA"/>
</dbReference>
<feature type="compositionally biased region" description="Low complexity" evidence="1">
    <location>
        <begin position="82"/>
        <end position="91"/>
    </location>
</feature>
<accession>A0A1J4Q1C6</accession>
<feature type="compositionally biased region" description="Basic residues" evidence="1">
    <location>
        <begin position="1"/>
        <end position="11"/>
    </location>
</feature>
<dbReference type="Proteomes" id="UP000034838">
    <property type="component" value="Unassembled WGS sequence"/>
</dbReference>
<feature type="region of interest" description="Disordered" evidence="1">
    <location>
        <begin position="1"/>
        <end position="91"/>
    </location>
</feature>
<feature type="compositionally biased region" description="Polar residues" evidence="1">
    <location>
        <begin position="51"/>
        <end position="78"/>
    </location>
</feature>
<gene>
    <name evidence="2" type="ORF">VT52_014040</name>
</gene>
<reference evidence="2" key="1">
    <citation type="submission" date="2016-10" db="EMBL/GenBank/DDBJ databases">
        <title>Genome sequence of Streptomyces malaysiense MUSC 136.</title>
        <authorList>
            <person name="Lee L.-H."/>
            <person name="Ser H.-L."/>
        </authorList>
    </citation>
    <scope>NUCLEOTIDE SEQUENCE [LARGE SCALE GENOMIC DNA]</scope>
    <source>
        <strain evidence="2">MUSC 136</strain>
    </source>
</reference>
<comment type="caution">
    <text evidence="2">The sequence shown here is derived from an EMBL/GenBank/DDBJ whole genome shotgun (WGS) entry which is preliminary data.</text>
</comment>
<dbReference type="AlphaFoldDB" id="A0A1J4Q1C6"/>
<keyword evidence="3" id="KW-1185">Reference proteome</keyword>
<sequence>MYRQKKPRRSRTPGSSRRDCPAISEKSIPGRRTGAVMPTGRSAAARPRFFTQPNRALSGTERTPRTSSSRAHPTTTSVPPGASSARNRVSVSVKGRWCSTATQVMTS</sequence>
<evidence type="ECO:0000313" key="2">
    <source>
        <dbReference type="EMBL" id="OIK26939.1"/>
    </source>
</evidence>
<proteinExistence type="predicted"/>
<name>A0A1J4Q1C6_9ACTN</name>
<evidence type="ECO:0000256" key="1">
    <source>
        <dbReference type="SAM" id="MobiDB-lite"/>
    </source>
</evidence>
<protein>
    <submittedName>
        <fullName evidence="2">Uncharacterized protein</fullName>
    </submittedName>
</protein>